<dbReference type="NCBIfam" id="TIGR04057">
    <property type="entry name" value="SusC_RagA_signa"/>
    <property type="match status" value="1"/>
</dbReference>
<dbReference type="KEGG" id="copr:Cop2CBH44_21670"/>
<dbReference type="Gene3D" id="2.170.130.10">
    <property type="entry name" value="TonB-dependent receptor, plug domain"/>
    <property type="match status" value="1"/>
</dbReference>
<dbReference type="FunFam" id="2.170.130.10:FF:000003">
    <property type="entry name" value="SusC/RagA family TonB-linked outer membrane protein"/>
    <property type="match status" value="1"/>
</dbReference>
<evidence type="ECO:0000256" key="5">
    <source>
        <dbReference type="ARBA" id="ARBA00023136"/>
    </source>
</evidence>
<evidence type="ECO:0000256" key="4">
    <source>
        <dbReference type="ARBA" id="ARBA00022692"/>
    </source>
</evidence>
<keyword evidence="10" id="KW-1185">Reference proteome</keyword>
<dbReference type="Pfam" id="PF13715">
    <property type="entry name" value="CarbopepD_reg_2"/>
    <property type="match status" value="1"/>
</dbReference>
<sequence length="1016" mass="114306">MKNTFLWIHRLLSLFIIICFCTLPIYAQNQQITGRVLDKGNEPIIGASVLVKGTTNGTITDLDGNFRLSNVAKDATIQISYIGYKTQEFKLDGKTHFPIILDEDTQTLDEVVVVGYGVQRKSDLTGAVASVKAADALKGTPVSDITNALQGRLAGVSIMSSSGQPGSSATIRVRGSNSLASESGPLIVIDGLMGGSLSSLNPSDIASVEVLKDASATAIYGSKGSAGVILITTKNPESGKVNVEYNGYINFKTPYELPEMMSAGQFAELANDYVNEINASTGSSMSEFYTPEQIQEFYQNGGYDYIDKVFRNMSIEHTHELSISGGSEKTKFLFSGSYNDNQGIVNNSWGKRFNYRLKVDTDIRKWLKVGLNFWGDYQKSSSIRFSQYNNLLIGALTYPNTLSPTDENGDYRTNNLISPQYNPSIFVDTPQNDGYIYTSRLQGYVDVKLAKGLNFRMTQGFTFYNRNTQNLYGTGSYEYYQSYGQQTSADARSYHNYSWINTNILSYIREFNEDHRINATAVLEQQYANNYYLRGFGRDLISEKLGYDALGMSSLHTVESERDITTMLSYLLRANYVFKNRYMVTASWRRDGSSALAKDNRWENFWAMALAWDIKQEKFMQQVDFMDQFKLRFGYGENGNQTMPSGQDYLAWTQITAEKDKDGNLSFVTERLANRDVRWERTSQFNYGLDLGFFNNRLTASIDYYTKETKDVLLYVNMPIYTGFTSRYANAGTVTNKGFEITLGADPVVTKNFRWNTSVTLSRNIGKVKELADGNSYADLSGNYENKYFRNIVGEKIATMWGYRNEGVWTSEEVNAGLAPVGTEAGSYKYKDKDNNGVIDENDREIIGNGQPSFQWSWNNALSYKGFDFSLFVIGVHGFDIYNYTREARLSTNGSIVLSPTPEWENRWTPENDKNTGVAGFIGNRNALTPSSQYVENGSFVKVKSITLGYTFPEKWMKKATINRLRVYVSLQNPFLFTGYSGMDPEVTLQKSLTSGIDWGYYPNGRNYLVGLNLSF</sequence>
<dbReference type="InterPro" id="IPR023996">
    <property type="entry name" value="TonB-dep_OMP_SusC/RagA"/>
</dbReference>
<dbReference type="Pfam" id="PF07715">
    <property type="entry name" value="Plug"/>
    <property type="match status" value="1"/>
</dbReference>
<dbReference type="GO" id="GO:0009279">
    <property type="term" value="C:cell outer membrane"/>
    <property type="evidence" value="ECO:0007669"/>
    <property type="project" value="UniProtKB-SubCell"/>
</dbReference>
<reference evidence="10" key="1">
    <citation type="submission" date="2020-07" db="EMBL/GenBank/DDBJ databases">
        <title>Complete genome sequencing of Coprobacter sp. strain 2CBH44.</title>
        <authorList>
            <person name="Sakamoto M."/>
            <person name="Murakami T."/>
            <person name="Mori H."/>
        </authorList>
    </citation>
    <scope>NUCLEOTIDE SEQUENCE [LARGE SCALE GENOMIC DNA]</scope>
    <source>
        <strain evidence="10">2CBH44</strain>
    </source>
</reference>
<keyword evidence="5 7" id="KW-0472">Membrane</keyword>
<organism evidence="9 10">
    <name type="scientific">Coprobacter secundus subsp. similis</name>
    <dbReference type="NCBI Taxonomy" id="2751153"/>
    <lineage>
        <taxon>Bacteria</taxon>
        <taxon>Pseudomonadati</taxon>
        <taxon>Bacteroidota</taxon>
        <taxon>Bacteroidia</taxon>
        <taxon>Bacteroidales</taxon>
        <taxon>Barnesiellaceae</taxon>
        <taxon>Coprobacter</taxon>
    </lineage>
</organism>
<keyword evidence="3 7" id="KW-1134">Transmembrane beta strand</keyword>
<evidence type="ECO:0000256" key="7">
    <source>
        <dbReference type="PROSITE-ProRule" id="PRU01360"/>
    </source>
</evidence>
<evidence type="ECO:0000313" key="9">
    <source>
        <dbReference type="EMBL" id="BCI63814.1"/>
    </source>
</evidence>
<comment type="subcellular location">
    <subcellularLocation>
        <location evidence="1 7">Cell outer membrane</location>
        <topology evidence="1 7">Multi-pass membrane protein</topology>
    </subcellularLocation>
</comment>
<dbReference type="InterPro" id="IPR039426">
    <property type="entry name" value="TonB-dep_rcpt-like"/>
</dbReference>
<dbReference type="PROSITE" id="PS52016">
    <property type="entry name" value="TONB_DEPENDENT_REC_3"/>
    <property type="match status" value="1"/>
</dbReference>
<accession>A0A7G1HZE0</accession>
<evidence type="ECO:0000256" key="6">
    <source>
        <dbReference type="ARBA" id="ARBA00023237"/>
    </source>
</evidence>
<evidence type="ECO:0000256" key="2">
    <source>
        <dbReference type="ARBA" id="ARBA00022448"/>
    </source>
</evidence>
<keyword evidence="6 7" id="KW-0998">Cell outer membrane</keyword>
<dbReference type="InterPro" id="IPR012910">
    <property type="entry name" value="Plug_dom"/>
</dbReference>
<dbReference type="InterPro" id="IPR023997">
    <property type="entry name" value="TonB-dep_OMP_SusC/RagA_CS"/>
</dbReference>
<dbReference type="InterPro" id="IPR008969">
    <property type="entry name" value="CarboxyPept-like_regulatory"/>
</dbReference>
<keyword evidence="2 7" id="KW-0813">Transport</keyword>
<dbReference type="RefSeq" id="WP_021929810.1">
    <property type="nucleotide sequence ID" value="NZ_AP023322.1"/>
</dbReference>
<dbReference type="SUPFAM" id="SSF56935">
    <property type="entry name" value="Porins"/>
    <property type="match status" value="1"/>
</dbReference>
<name>A0A7G1HZE0_9BACT</name>
<evidence type="ECO:0000313" key="10">
    <source>
        <dbReference type="Proteomes" id="UP000594042"/>
    </source>
</evidence>
<dbReference type="Gene3D" id="2.40.170.20">
    <property type="entry name" value="TonB-dependent receptor, beta-barrel domain"/>
    <property type="match status" value="1"/>
</dbReference>
<dbReference type="Proteomes" id="UP000594042">
    <property type="component" value="Chromosome"/>
</dbReference>
<dbReference type="EMBL" id="AP023322">
    <property type="protein sequence ID" value="BCI63814.1"/>
    <property type="molecule type" value="Genomic_DNA"/>
</dbReference>
<dbReference type="InterPro" id="IPR036942">
    <property type="entry name" value="Beta-barrel_TonB_sf"/>
</dbReference>
<comment type="similarity">
    <text evidence="7">Belongs to the TonB-dependent receptor family.</text>
</comment>
<gene>
    <name evidence="9" type="ORF">Cop2CBH44_21670</name>
</gene>
<keyword evidence="4 7" id="KW-0812">Transmembrane</keyword>
<dbReference type="SUPFAM" id="SSF49464">
    <property type="entry name" value="Carboxypeptidase regulatory domain-like"/>
    <property type="match status" value="1"/>
</dbReference>
<protein>
    <submittedName>
        <fullName evidence="9">SusC/RagA family TonB-linked outer membrane protein</fullName>
    </submittedName>
</protein>
<evidence type="ECO:0000259" key="8">
    <source>
        <dbReference type="Pfam" id="PF07715"/>
    </source>
</evidence>
<feature type="domain" description="TonB-dependent receptor plug" evidence="8">
    <location>
        <begin position="121"/>
        <end position="228"/>
    </location>
</feature>
<dbReference type="NCBIfam" id="TIGR04056">
    <property type="entry name" value="OMP_RagA_SusC"/>
    <property type="match status" value="1"/>
</dbReference>
<evidence type="ECO:0000256" key="3">
    <source>
        <dbReference type="ARBA" id="ARBA00022452"/>
    </source>
</evidence>
<dbReference type="InterPro" id="IPR037066">
    <property type="entry name" value="Plug_dom_sf"/>
</dbReference>
<proteinExistence type="inferred from homology"/>
<dbReference type="AlphaFoldDB" id="A0A7G1HZE0"/>
<dbReference type="Gene3D" id="2.60.40.1120">
    <property type="entry name" value="Carboxypeptidase-like, regulatory domain"/>
    <property type="match status" value="1"/>
</dbReference>
<evidence type="ECO:0000256" key="1">
    <source>
        <dbReference type="ARBA" id="ARBA00004571"/>
    </source>
</evidence>
<dbReference type="FunFam" id="2.60.40.1120:FF:000003">
    <property type="entry name" value="Outer membrane protein Omp121"/>
    <property type="match status" value="1"/>
</dbReference>